<dbReference type="EMBL" id="AP025298">
    <property type="protein sequence ID" value="BDD02114.1"/>
    <property type="molecule type" value="Genomic_DNA"/>
</dbReference>
<feature type="transmembrane region" description="Helical" evidence="1">
    <location>
        <begin position="20"/>
        <end position="36"/>
    </location>
</feature>
<evidence type="ECO:0000313" key="2">
    <source>
        <dbReference type="EMBL" id="BDD02114.1"/>
    </source>
</evidence>
<gene>
    <name evidence="2" type="ORF">PEPS_43940</name>
</gene>
<keyword evidence="3" id="KW-1185">Reference proteome</keyword>
<feature type="transmembrane region" description="Helical" evidence="1">
    <location>
        <begin position="104"/>
        <end position="123"/>
    </location>
</feature>
<dbReference type="Proteomes" id="UP001354989">
    <property type="component" value="Plasmid pPP6"/>
</dbReference>
<evidence type="ECO:0000256" key="1">
    <source>
        <dbReference type="SAM" id="Phobius"/>
    </source>
</evidence>
<reference evidence="2 3" key="1">
    <citation type="submission" date="2021-12" db="EMBL/GenBank/DDBJ databases">
        <title>Genome sequencing of bacteria with rrn-lacking chromosome and rrn-plasmid.</title>
        <authorList>
            <person name="Anda M."/>
            <person name="Iwasaki W."/>
        </authorList>
    </citation>
    <scope>NUCLEOTIDE SEQUENCE [LARGE SCALE GENOMIC DNA]</scope>
    <source>
        <strain evidence="2 3">NBRC 101262</strain>
        <plasmid evidence="2 3">pPP6</plasmid>
    </source>
</reference>
<proteinExistence type="predicted"/>
<name>A0ABM7VM78_9BACT</name>
<feature type="transmembrane region" description="Helical" evidence="1">
    <location>
        <begin position="48"/>
        <end position="68"/>
    </location>
</feature>
<protein>
    <submittedName>
        <fullName evidence="2">Uncharacterized protein</fullName>
    </submittedName>
</protein>
<keyword evidence="1" id="KW-1133">Transmembrane helix</keyword>
<geneLocation type="plasmid" evidence="2 3">
    <name>pPP6</name>
</geneLocation>
<evidence type="ECO:0000313" key="3">
    <source>
        <dbReference type="Proteomes" id="UP001354989"/>
    </source>
</evidence>
<sequence>MDLLKLSTDWARAEVFSAKFFILFGLLFILATIGFYQLGKTEVAKAYVYPTLVVGILLTIIGAGLLYANTERIRTFEVAYRTDAKAFLESEIDRAEKTIKEYETVVFTAIPIIIIACALLIIFLNTPTWRAISITTIAMMVCILLVDGTAQKRIAEYHEQLLRINNN</sequence>
<dbReference type="RefSeq" id="WP_338399402.1">
    <property type="nucleotide sequence ID" value="NZ_AP025298.1"/>
</dbReference>
<accession>A0ABM7VM78</accession>
<feature type="transmembrane region" description="Helical" evidence="1">
    <location>
        <begin position="129"/>
        <end position="146"/>
    </location>
</feature>
<keyword evidence="1" id="KW-0812">Transmembrane</keyword>
<organism evidence="2 3">
    <name type="scientific">Persicobacter psychrovividus</name>
    <dbReference type="NCBI Taxonomy" id="387638"/>
    <lineage>
        <taxon>Bacteria</taxon>
        <taxon>Pseudomonadati</taxon>
        <taxon>Bacteroidota</taxon>
        <taxon>Cytophagia</taxon>
        <taxon>Cytophagales</taxon>
        <taxon>Persicobacteraceae</taxon>
        <taxon>Persicobacter</taxon>
    </lineage>
</organism>
<keyword evidence="1" id="KW-0472">Membrane</keyword>
<keyword evidence="2" id="KW-0614">Plasmid</keyword>